<evidence type="ECO:0000313" key="1">
    <source>
        <dbReference type="EMBL" id="OIP97874.1"/>
    </source>
</evidence>
<dbReference type="AlphaFoldDB" id="A0A1J5IU09"/>
<organism evidence="1 2">
    <name type="scientific">Candidatus Wirthbacteria bacterium CG2_30_54_11</name>
    <dbReference type="NCBI Taxonomy" id="1817892"/>
    <lineage>
        <taxon>Bacteria</taxon>
        <taxon>Candidatus Wirthbacteria</taxon>
    </lineage>
</organism>
<accession>A0A1J5IU09</accession>
<dbReference type="STRING" id="1817892.AUK40_02355"/>
<reference evidence="1 2" key="1">
    <citation type="journal article" date="2016" name="Environ. Microbiol.">
        <title>Genomic resolution of a cold subsurface aquifer community provides metabolic insights for novel microbes adapted to high CO concentrations.</title>
        <authorList>
            <person name="Probst A.J."/>
            <person name="Castelle C.J."/>
            <person name="Singh A."/>
            <person name="Brown C.T."/>
            <person name="Anantharaman K."/>
            <person name="Sharon I."/>
            <person name="Hug L.A."/>
            <person name="Burstein D."/>
            <person name="Emerson J.B."/>
            <person name="Thomas B.C."/>
            <person name="Banfield J.F."/>
        </authorList>
    </citation>
    <scope>NUCLEOTIDE SEQUENCE [LARGE SCALE GENOMIC DNA]</scope>
    <source>
        <strain evidence="1">CG2_30_54_11</strain>
    </source>
</reference>
<name>A0A1J5IU09_9BACT</name>
<comment type="caution">
    <text evidence="1">The sequence shown here is derived from an EMBL/GenBank/DDBJ whole genome shotgun (WGS) entry which is preliminary data.</text>
</comment>
<sequence length="123" mass="13974">MTKKKTAEKQVVLHRPASKIAVTDMDFYYQLKQGGSTGWNDQYVDPADCASGKDRFYLKFYGIPVAQVELVEDGEQKKTAINVFGDPEQLPGHEASVDLHQLKEYQQSVIEALHTLRLKFIDK</sequence>
<evidence type="ECO:0000313" key="2">
    <source>
        <dbReference type="Proteomes" id="UP000183245"/>
    </source>
</evidence>
<proteinExistence type="predicted"/>
<dbReference type="Proteomes" id="UP000183245">
    <property type="component" value="Unassembled WGS sequence"/>
</dbReference>
<dbReference type="EMBL" id="MNZT01000044">
    <property type="protein sequence ID" value="OIP97874.1"/>
    <property type="molecule type" value="Genomic_DNA"/>
</dbReference>
<gene>
    <name evidence="1" type="ORF">AUK40_02355</name>
</gene>
<protein>
    <submittedName>
        <fullName evidence="1">Uncharacterized protein</fullName>
    </submittedName>
</protein>